<keyword evidence="2" id="KW-1185">Reference proteome</keyword>
<sequence>MKWFGAVTPAPGATFRRPGGPAILPDGPPRVDPVGATVYTFLDSLRPYETIEVFSPHYYTVTTSTGPPVQLDTPTANLVYVGLSHQWPYALAWAELENGSLLDDGDVIRADIRPGTVPAEVVEFRITSMLWWWKEINVPDGETGSSWNIHTGAVWGGARRFEDTVGLWTHQVRNGQRLSFRKAKTAGLVSTTYVLGGLERLAGGTRVTFDWVRE</sequence>
<accession>A0A428WRN1</accession>
<dbReference type="EMBL" id="QHHU01000015">
    <property type="protein sequence ID" value="RSM45731.1"/>
    <property type="molecule type" value="Genomic_DNA"/>
</dbReference>
<proteinExistence type="predicted"/>
<dbReference type="Proteomes" id="UP000286716">
    <property type="component" value="Unassembled WGS sequence"/>
</dbReference>
<organism evidence="1 2">
    <name type="scientific">Amycolatopsis balhimycina DSM 5908</name>
    <dbReference type="NCBI Taxonomy" id="1081091"/>
    <lineage>
        <taxon>Bacteria</taxon>
        <taxon>Bacillati</taxon>
        <taxon>Actinomycetota</taxon>
        <taxon>Actinomycetes</taxon>
        <taxon>Pseudonocardiales</taxon>
        <taxon>Pseudonocardiaceae</taxon>
        <taxon>Amycolatopsis</taxon>
    </lineage>
</organism>
<evidence type="ECO:0000313" key="2">
    <source>
        <dbReference type="Proteomes" id="UP000286716"/>
    </source>
</evidence>
<gene>
    <name evidence="1" type="ORF">DMA12_12685</name>
</gene>
<comment type="caution">
    <text evidence="1">The sequence shown here is derived from an EMBL/GenBank/DDBJ whole genome shotgun (WGS) entry which is preliminary data.</text>
</comment>
<name>A0A428WRN1_AMYBA</name>
<protein>
    <submittedName>
        <fullName evidence="1">Uncharacterized protein</fullName>
    </submittedName>
</protein>
<dbReference type="AlphaFoldDB" id="A0A428WRN1"/>
<reference evidence="1 2" key="1">
    <citation type="submission" date="2018-05" db="EMBL/GenBank/DDBJ databases">
        <title>Evolution of GPA BGCs.</title>
        <authorList>
            <person name="Waglechner N."/>
            <person name="Wright G.D."/>
        </authorList>
    </citation>
    <scope>NUCLEOTIDE SEQUENCE [LARGE SCALE GENOMIC DNA]</scope>
    <source>
        <strain evidence="1 2">DSM 5908</strain>
    </source>
</reference>
<evidence type="ECO:0000313" key="1">
    <source>
        <dbReference type="EMBL" id="RSM45731.1"/>
    </source>
</evidence>